<gene>
    <name evidence="3" type="ORF">DBV15_09689</name>
</gene>
<dbReference type="AlphaFoldDB" id="A0A4S2JYH0"/>
<feature type="compositionally biased region" description="Basic residues" evidence="1">
    <location>
        <begin position="299"/>
        <end position="309"/>
    </location>
</feature>
<feature type="transmembrane region" description="Helical" evidence="2">
    <location>
        <begin position="278"/>
        <end position="295"/>
    </location>
</feature>
<comment type="caution">
    <text evidence="3">The sequence shown here is derived from an EMBL/GenBank/DDBJ whole genome shotgun (WGS) entry which is preliminary data.</text>
</comment>
<feature type="region of interest" description="Disordered" evidence="1">
    <location>
        <begin position="299"/>
        <end position="327"/>
    </location>
</feature>
<sequence>MSGSSSIPAFLVALLNPENSSSVKRFPEDSILTIYFIVPEKIRAAYGGPFFNVPKAVLSHCDLLMISDRYYSSPSIASITLTSRVRATRGRASLRGILGRARPAGARAERIRSDESEPPRVDGFRRRVKSGKEGLGCVSLPPSGAHLPSPQQSRTVRSGQEPRWRSQTAGENFAVSPTIWIFPLTSDFLTRLSIPPSPSCHRYFRPSVGSLSVSLSRLQFCARYYETRGSTLRSIRSICLKNLQHLHRKGDGLFYEDRVSRDGEIEDAPVAGVGDDSLATAAMVMVVVVVVLVPVKKRKKKKKKRKKKTTYIGGGNSSLLPRTGGGKATLKDRGDVVLAGTRRVFAHVASKLFYASSVPYVLGTFGAEEEKETRRKSREKKEKEEKRQIP</sequence>
<evidence type="ECO:0000256" key="1">
    <source>
        <dbReference type="SAM" id="MobiDB-lite"/>
    </source>
</evidence>
<evidence type="ECO:0000313" key="4">
    <source>
        <dbReference type="Proteomes" id="UP000310200"/>
    </source>
</evidence>
<organism evidence="3 4">
    <name type="scientific">Temnothorax longispinosus</name>
    <dbReference type="NCBI Taxonomy" id="300112"/>
    <lineage>
        <taxon>Eukaryota</taxon>
        <taxon>Metazoa</taxon>
        <taxon>Ecdysozoa</taxon>
        <taxon>Arthropoda</taxon>
        <taxon>Hexapoda</taxon>
        <taxon>Insecta</taxon>
        <taxon>Pterygota</taxon>
        <taxon>Neoptera</taxon>
        <taxon>Endopterygota</taxon>
        <taxon>Hymenoptera</taxon>
        <taxon>Apocrita</taxon>
        <taxon>Aculeata</taxon>
        <taxon>Formicoidea</taxon>
        <taxon>Formicidae</taxon>
        <taxon>Myrmicinae</taxon>
        <taxon>Temnothorax</taxon>
    </lineage>
</organism>
<reference evidence="3 4" key="1">
    <citation type="journal article" date="2019" name="Philos. Trans. R. Soc. Lond., B, Biol. Sci.">
        <title>Ant behaviour and brain gene expression of defending hosts depend on the ecological success of the intruding social parasite.</title>
        <authorList>
            <person name="Kaur R."/>
            <person name="Stoldt M."/>
            <person name="Jongepier E."/>
            <person name="Feldmeyer B."/>
            <person name="Menzel F."/>
            <person name="Bornberg-Bauer E."/>
            <person name="Foitzik S."/>
        </authorList>
    </citation>
    <scope>NUCLEOTIDE SEQUENCE [LARGE SCALE GENOMIC DNA]</scope>
    <source>
        <tissue evidence="3">Whole body</tissue>
    </source>
</reference>
<name>A0A4S2JYH0_9HYME</name>
<keyword evidence="2" id="KW-1133">Transmembrane helix</keyword>
<dbReference type="Proteomes" id="UP000310200">
    <property type="component" value="Unassembled WGS sequence"/>
</dbReference>
<feature type="region of interest" description="Disordered" evidence="1">
    <location>
        <begin position="139"/>
        <end position="168"/>
    </location>
</feature>
<feature type="compositionally biased region" description="Polar residues" evidence="1">
    <location>
        <begin position="149"/>
        <end position="158"/>
    </location>
</feature>
<feature type="region of interest" description="Disordered" evidence="1">
    <location>
        <begin position="368"/>
        <end position="390"/>
    </location>
</feature>
<dbReference type="EMBL" id="QBLH01003302">
    <property type="protein sequence ID" value="TGZ39757.1"/>
    <property type="molecule type" value="Genomic_DNA"/>
</dbReference>
<proteinExistence type="predicted"/>
<keyword evidence="4" id="KW-1185">Reference proteome</keyword>
<accession>A0A4S2JYH0</accession>
<evidence type="ECO:0000313" key="3">
    <source>
        <dbReference type="EMBL" id="TGZ39757.1"/>
    </source>
</evidence>
<protein>
    <submittedName>
        <fullName evidence="3">Uncharacterized protein</fullName>
    </submittedName>
</protein>
<keyword evidence="2" id="KW-0472">Membrane</keyword>
<keyword evidence="2" id="KW-0812">Transmembrane</keyword>
<feature type="compositionally biased region" description="Basic and acidic residues" evidence="1">
    <location>
        <begin position="379"/>
        <end position="390"/>
    </location>
</feature>
<evidence type="ECO:0000256" key="2">
    <source>
        <dbReference type="SAM" id="Phobius"/>
    </source>
</evidence>